<organism evidence="1">
    <name type="scientific">Lepeophtheirus salmonis</name>
    <name type="common">Salmon louse</name>
    <name type="synonym">Caligus salmonis</name>
    <dbReference type="NCBI Taxonomy" id="72036"/>
    <lineage>
        <taxon>Eukaryota</taxon>
        <taxon>Metazoa</taxon>
        <taxon>Ecdysozoa</taxon>
        <taxon>Arthropoda</taxon>
        <taxon>Crustacea</taxon>
        <taxon>Multicrustacea</taxon>
        <taxon>Hexanauplia</taxon>
        <taxon>Copepoda</taxon>
        <taxon>Siphonostomatoida</taxon>
        <taxon>Caligidae</taxon>
        <taxon>Lepeophtheirus</taxon>
    </lineage>
</organism>
<sequence>MITTIEKLISSNISYTNKLTFANFGLFTINKDRGRLIDTMDLVLSATGVVKLYDDF</sequence>
<accession>A0A0K2TUZ1</accession>
<reference evidence="1" key="1">
    <citation type="submission" date="2014-05" db="EMBL/GenBank/DDBJ databases">
        <authorList>
            <person name="Chronopoulou M."/>
        </authorList>
    </citation>
    <scope>NUCLEOTIDE SEQUENCE</scope>
    <source>
        <tissue evidence="1">Whole organism</tissue>
    </source>
</reference>
<name>A0A0K2TUZ1_LEPSM</name>
<evidence type="ECO:0000313" key="1">
    <source>
        <dbReference type="EMBL" id="CDW29211.1"/>
    </source>
</evidence>
<dbReference type="EMBL" id="HACA01011850">
    <property type="protein sequence ID" value="CDW29211.1"/>
    <property type="molecule type" value="Transcribed_RNA"/>
</dbReference>
<protein>
    <submittedName>
        <fullName evidence="1">Uncharacterized protein</fullName>
    </submittedName>
</protein>
<dbReference type="AlphaFoldDB" id="A0A0K2TUZ1"/>
<proteinExistence type="predicted"/>